<dbReference type="eggNOG" id="COG2040">
    <property type="taxonomic scope" value="Bacteria"/>
</dbReference>
<dbReference type="EMBL" id="BBJM01000025">
    <property type="protein sequence ID" value="GAK48330.1"/>
    <property type="molecule type" value="Genomic_DNA"/>
</dbReference>
<dbReference type="PIRSF" id="PIRSF037505">
    <property type="entry name" value="Betaine_HMT"/>
    <property type="match status" value="1"/>
</dbReference>
<dbReference type="Pfam" id="PF02574">
    <property type="entry name" value="S-methyl_trans"/>
    <property type="match status" value="1"/>
</dbReference>
<sequence>MSEIETLIANGEALVLDGALGTELEKLGVNQNPILWSAGALVDHPDLVKSVHYDYLEHGANILIVDTYQATRASFKRAGFDAQQADDNVRLAVQLAKEARATFYEAHPNDHQQVFIAGDIGPYGAYLTDGAEYRGDYHLSDDDYFEFHFHRIQVLIESGVDILALETIPRLDEAAVLVDILTHRFPGVPAWLSFSADGDHLVSGENLSQAAQQFSNIEQLVALGINCGAIEQATLGLTALRQASTKPLIVYPNNGDVFDLNLQKWTLNQSGKQFSDYVPEWLEAGAQIIGGCCRTTPEDIGAVANIISQNKLIETGKIK</sequence>
<keyword evidence="9" id="KW-1185">Reference proteome</keyword>
<evidence type="ECO:0000256" key="2">
    <source>
        <dbReference type="ARBA" id="ARBA00022679"/>
    </source>
</evidence>
<dbReference type="InterPro" id="IPR036589">
    <property type="entry name" value="HCY_dom_sf"/>
</dbReference>
<evidence type="ECO:0000256" key="5">
    <source>
        <dbReference type="PIRSR" id="PIRSR037505-2"/>
    </source>
</evidence>
<dbReference type="OrthoDB" id="9803687at2"/>
<dbReference type="GO" id="GO:0032259">
    <property type="term" value="P:methylation"/>
    <property type="evidence" value="ECO:0007669"/>
    <property type="project" value="UniProtKB-KW"/>
</dbReference>
<dbReference type="GO" id="GO:0033528">
    <property type="term" value="P:S-methylmethionine cycle"/>
    <property type="evidence" value="ECO:0007669"/>
    <property type="project" value="TreeGrafter"/>
</dbReference>
<organism evidence="8 9">
    <name type="scientific">Secundilactobacillus oryzae JCM 18671</name>
    <dbReference type="NCBI Taxonomy" id="1291743"/>
    <lineage>
        <taxon>Bacteria</taxon>
        <taxon>Bacillati</taxon>
        <taxon>Bacillota</taxon>
        <taxon>Bacilli</taxon>
        <taxon>Lactobacillales</taxon>
        <taxon>Lactobacillaceae</taxon>
        <taxon>Secundilactobacillus</taxon>
    </lineage>
</organism>
<evidence type="ECO:0000256" key="3">
    <source>
        <dbReference type="ARBA" id="ARBA00022723"/>
    </source>
</evidence>
<dbReference type="NCBIfam" id="NF007020">
    <property type="entry name" value="PRK09485.1"/>
    <property type="match status" value="1"/>
</dbReference>
<evidence type="ECO:0000313" key="8">
    <source>
        <dbReference type="EMBL" id="GAK48330.1"/>
    </source>
</evidence>
<feature type="binding site" evidence="5 6">
    <location>
        <position position="293"/>
    </location>
    <ligand>
        <name>Zn(2+)</name>
        <dbReference type="ChEBI" id="CHEBI:29105"/>
    </ligand>
</feature>
<keyword evidence="4 5" id="KW-0862">Zinc</keyword>
<keyword evidence="2 6" id="KW-0808">Transferase</keyword>
<name>A0A081BJW2_9LACO</name>
<gene>
    <name evidence="8" type="ORF">LOSG293_250210</name>
</gene>
<feature type="binding site" evidence="5 6">
    <location>
        <position position="292"/>
    </location>
    <ligand>
        <name>Zn(2+)</name>
        <dbReference type="ChEBI" id="CHEBI:29105"/>
    </ligand>
</feature>
<comment type="caution">
    <text evidence="8">The sequence shown here is derived from an EMBL/GenBank/DDBJ whole genome shotgun (WGS) entry which is preliminary data.</text>
</comment>
<dbReference type="PANTHER" id="PTHR46015:SF1">
    <property type="entry name" value="HOMOCYSTEINE S-METHYLTRANSFERASE-LIKE ISOFORM 1"/>
    <property type="match status" value="1"/>
</dbReference>
<dbReference type="RefSeq" id="WP_051907253.1">
    <property type="nucleotide sequence ID" value="NZ_BBJM01000025.1"/>
</dbReference>
<evidence type="ECO:0000256" key="6">
    <source>
        <dbReference type="PROSITE-ProRule" id="PRU00333"/>
    </source>
</evidence>
<dbReference type="GO" id="GO:0009086">
    <property type="term" value="P:methionine biosynthetic process"/>
    <property type="evidence" value="ECO:0007669"/>
    <property type="project" value="InterPro"/>
</dbReference>
<protein>
    <submittedName>
        <fullName evidence="8">Homocysteine S-methyltransferase</fullName>
    </submittedName>
</protein>
<accession>A0A081BJW2</accession>
<dbReference type="PANTHER" id="PTHR46015">
    <property type="entry name" value="ZGC:172121"/>
    <property type="match status" value="1"/>
</dbReference>
<evidence type="ECO:0000313" key="9">
    <source>
        <dbReference type="Proteomes" id="UP000028700"/>
    </source>
</evidence>
<evidence type="ECO:0000256" key="1">
    <source>
        <dbReference type="ARBA" id="ARBA00022603"/>
    </source>
</evidence>
<dbReference type="InterPro" id="IPR051486">
    <property type="entry name" value="Hcy_S-methyltransferase"/>
</dbReference>
<dbReference type="Proteomes" id="UP000028700">
    <property type="component" value="Unassembled WGS sequence"/>
</dbReference>
<dbReference type="PROSITE" id="PS50970">
    <property type="entry name" value="HCY"/>
    <property type="match status" value="1"/>
</dbReference>
<comment type="cofactor">
    <cofactor evidence="5">
        <name>Zn(2+)</name>
        <dbReference type="ChEBI" id="CHEBI:29105"/>
    </cofactor>
    <text evidence="5">Binds 1 zinc ion per subunit.</text>
</comment>
<evidence type="ECO:0000259" key="7">
    <source>
        <dbReference type="PROSITE" id="PS50970"/>
    </source>
</evidence>
<dbReference type="GO" id="GO:0008898">
    <property type="term" value="F:S-adenosylmethionine-homocysteine S-methyltransferase activity"/>
    <property type="evidence" value="ECO:0007669"/>
    <property type="project" value="TreeGrafter"/>
</dbReference>
<dbReference type="InterPro" id="IPR017226">
    <property type="entry name" value="BHMT-like"/>
</dbReference>
<feature type="domain" description="Hcy-binding" evidence="7">
    <location>
        <begin position="2"/>
        <end position="307"/>
    </location>
</feature>
<dbReference type="InterPro" id="IPR003726">
    <property type="entry name" value="HCY_dom"/>
</dbReference>
<reference evidence="8" key="1">
    <citation type="journal article" date="2014" name="Genome Announc.">
        <title>Draft Genome Sequence of Lactobacillus oryzae Strain SG293T.</title>
        <authorList>
            <person name="Tanizawa Y."/>
            <person name="Fujisawa T."/>
            <person name="Mochizuki T."/>
            <person name="Kaminuma E."/>
            <person name="Nakamura Y."/>
            <person name="Tohno M."/>
        </authorList>
    </citation>
    <scope>NUCLEOTIDE SEQUENCE [LARGE SCALE GENOMIC DNA]</scope>
    <source>
        <strain evidence="8">SG293</strain>
    </source>
</reference>
<keyword evidence="3 5" id="KW-0479">Metal-binding</keyword>
<proteinExistence type="predicted"/>
<evidence type="ECO:0000256" key="4">
    <source>
        <dbReference type="ARBA" id="ARBA00022833"/>
    </source>
</evidence>
<dbReference type="GO" id="GO:0008270">
    <property type="term" value="F:zinc ion binding"/>
    <property type="evidence" value="ECO:0007669"/>
    <property type="project" value="InterPro"/>
</dbReference>
<dbReference type="AlphaFoldDB" id="A0A081BJW2"/>
<feature type="binding site" evidence="5 6">
    <location>
        <position position="227"/>
    </location>
    <ligand>
        <name>Zn(2+)</name>
        <dbReference type="ChEBI" id="CHEBI:29105"/>
    </ligand>
</feature>
<dbReference type="Gene3D" id="3.20.20.330">
    <property type="entry name" value="Homocysteine-binding-like domain"/>
    <property type="match status" value="1"/>
</dbReference>
<keyword evidence="1 6" id="KW-0489">Methyltransferase</keyword>
<dbReference type="SUPFAM" id="SSF82282">
    <property type="entry name" value="Homocysteine S-methyltransferase"/>
    <property type="match status" value="1"/>
</dbReference>
<dbReference type="STRING" id="1291743.LOSG293_250210"/>